<dbReference type="InterPro" id="IPR018709">
    <property type="entry name" value="CoA_activase_DUF2229"/>
</dbReference>
<dbReference type="Gene3D" id="3.40.50.11900">
    <property type="match status" value="1"/>
</dbReference>
<dbReference type="OrthoDB" id="9780120at2"/>
<dbReference type="PANTHER" id="PTHR32329">
    <property type="entry name" value="BIFUNCTIONAL PROTEIN [INCLUDES 2-HYDROXYACYL-COA DEHYDRATASE (N-TER) AND ITS ACTIVATOR DOMAIN (C_TERM)-RELATED"/>
    <property type="match status" value="1"/>
</dbReference>
<dbReference type="AlphaFoldDB" id="A0A3G1KNN7"/>
<organism evidence="2 3">
    <name type="scientific">Formimonas warabiya</name>
    <dbReference type="NCBI Taxonomy" id="1761012"/>
    <lineage>
        <taxon>Bacteria</taxon>
        <taxon>Bacillati</taxon>
        <taxon>Bacillota</taxon>
        <taxon>Clostridia</taxon>
        <taxon>Eubacteriales</taxon>
        <taxon>Peptococcaceae</taxon>
        <taxon>Candidatus Formimonas</taxon>
    </lineage>
</organism>
<gene>
    <name evidence="2" type="ORF">DCMF_04165</name>
</gene>
<reference evidence="2 3" key="1">
    <citation type="submission" date="2016-10" db="EMBL/GenBank/DDBJ databases">
        <title>Complete Genome Sequence of Peptococcaceae strain DCMF.</title>
        <authorList>
            <person name="Edwards R.J."/>
            <person name="Holland S.I."/>
            <person name="Deshpande N.P."/>
            <person name="Wong Y.K."/>
            <person name="Ertan H."/>
            <person name="Manefield M."/>
            <person name="Russell T.L."/>
            <person name="Lee M.J."/>
        </authorList>
    </citation>
    <scope>NUCLEOTIDE SEQUENCE [LARGE SCALE GENOMIC DNA]</scope>
    <source>
        <strain evidence="2 3">DCMF</strain>
    </source>
</reference>
<feature type="domain" description="DUF2229" evidence="1">
    <location>
        <begin position="16"/>
        <end position="70"/>
    </location>
</feature>
<dbReference type="RefSeq" id="WP_148133263.1">
    <property type="nucleotide sequence ID" value="NZ_CP017634.1"/>
</dbReference>
<sequence>MKVTFPHMGNLHIVGKAVFESLGVDVVVPPPITKKTLRLGIEHSPEFACLPLKVNMGNFIEAAELGADTIVMSGGVGPCRFGYYAQVQREILQDIGLHYEIIVVEPPDTHFSELIKKIKYLSNNKPLWQVVKAIRFGWVKARAIDVVEQKVQKIRARECVKGEADTIYLRALNEIDQAKTFQDVQAVQKNTLRELDQILLDQNKKVLKIAIIGEIYTILEPFVNLDIEKHLGRLDVEVSRSIYLSEWVNDHLFMGLARIRSMKEAAKLAPPYLRHFVGGHGQETVGSTVRYAQEGYHGAIQLAPLTCMPEIVAQSILPVVSEKESIPVMTIYFDEQSGEAGMRTRLEAFVDLLYRKTDFEKKENA</sequence>
<dbReference type="KEGG" id="fwa:DCMF_04165"/>
<dbReference type="InterPro" id="IPR051805">
    <property type="entry name" value="Dehydratase_Activator_Redct"/>
</dbReference>
<evidence type="ECO:0000313" key="3">
    <source>
        <dbReference type="Proteomes" id="UP000323521"/>
    </source>
</evidence>
<evidence type="ECO:0000313" key="2">
    <source>
        <dbReference type="EMBL" id="ATW24084.1"/>
    </source>
</evidence>
<evidence type="ECO:0000259" key="1">
    <source>
        <dbReference type="Pfam" id="PF09989"/>
    </source>
</evidence>
<name>A0A3G1KNN7_FORW1</name>
<keyword evidence="3" id="KW-1185">Reference proteome</keyword>
<dbReference type="Pfam" id="PF09989">
    <property type="entry name" value="DUF2229"/>
    <property type="match status" value="1"/>
</dbReference>
<dbReference type="Proteomes" id="UP000323521">
    <property type="component" value="Chromosome"/>
</dbReference>
<proteinExistence type="predicted"/>
<dbReference type="EMBL" id="CP017634">
    <property type="protein sequence ID" value="ATW24084.1"/>
    <property type="molecule type" value="Genomic_DNA"/>
</dbReference>
<dbReference type="PANTHER" id="PTHR32329:SF2">
    <property type="entry name" value="BIFUNCTIONAL PROTEIN [INCLUDES 2-HYDROXYACYL-COA DEHYDRATASE (N-TER) AND ITS ACTIVATOR DOMAIN (C_TERM)"/>
    <property type="match status" value="1"/>
</dbReference>
<protein>
    <submittedName>
        <fullName evidence="2">CoA protein activase</fullName>
    </submittedName>
</protein>
<accession>A0A3G1KNN7</accession>